<comment type="caution">
    <text evidence="5">The sequence shown here is derived from an EMBL/GenBank/DDBJ whole genome shotgun (WGS) entry which is preliminary data.</text>
</comment>
<sequence length="870" mass="91173">MRRFAALVPIVIALSLPFVPGAGAPGAARAADADRVTAFTGATIHTAAADWPIENGTLVVKGGRIADVGAAADVAVPAGAEVVDLKGRVIIPGLVDTHSHVGVYSRPGVAANSDGNEMSGPVQPGVRAIDSFNADDPGIKMALAGGVTTANVMPGSGNVIGGQTVYVKYRGRSVEEMRVTGRAGAKEVLGGLKMANGENPKGYGRGKGVAPFTRMKVAAMQRETFQKAKEYRAKLEGGGKVDRDVALEPLVEVLDGKRTVHFHCHRADDLLTAVRLSEEFGFELVLQHATEGYRVADVLAKKKIPVSLTLIDSPGGKAETMGLLEENAAVLNAAGVTVTINTDDSVTESRFLLRTGAIAARGGMSEADALKAITIRAAALLHLDHRLGSLEKGKDADFAVLSGSPFSVYTRVEQTWIDGQKVFDVIPDRGYQTGGFALPAGEKLPAPPPGPRPAPEARDLGTPTFDGDTPELKGAVAVTAEFIHTGGRVFPGVIVAKDGKILHVVAGEATAKNMPVYKAKHVTPGLIDPFCSAGLSGAWNSPADQDQDETSDPNQADLRALDGFNPREPLLDFLVANGTTVVHATPGRVNPIAGRGGVFRADGTAADAALVRVGALVVNLGESSKGKSPTTRMGVAALVRKAFTDADAYRTSKPAAKNPKHESLVPALEGKANVYFAAHRKDDIQTALRIAAEFKLKPVIALGTEGYRMAEELKKAGVPVVVHPTMLRAGGSIETMHAFTGNVAALDAAGVPVTVCTGFEGYVPKARVLRYEAAMAAAASMDRERALSAITINAAKLLGIDKEYGSIEVGKVADLVLYDGDPFEHTTHVTHTLLRGKVAYDRAEYLKLPFERRVLPLLTGGSGTGCCLGW</sequence>
<evidence type="ECO:0000256" key="2">
    <source>
        <dbReference type="SAM" id="SignalP"/>
    </source>
</evidence>
<dbReference type="SUPFAM" id="SSF51556">
    <property type="entry name" value="Metallo-dependent hydrolases"/>
    <property type="match status" value="2"/>
</dbReference>
<feature type="compositionally biased region" description="Pro residues" evidence="1">
    <location>
        <begin position="445"/>
        <end position="454"/>
    </location>
</feature>
<protein>
    <submittedName>
        <fullName evidence="5">Amidohydrolase family protein</fullName>
    </submittedName>
</protein>
<dbReference type="PANTHER" id="PTHR43135:SF3">
    <property type="entry name" value="ALPHA-D-RIBOSE 1-METHYLPHOSPHONATE 5-TRIPHOSPHATE DIPHOSPHATASE"/>
    <property type="match status" value="1"/>
</dbReference>
<accession>A0ABU5F4C1</accession>
<organism evidence="5 6">
    <name type="scientific">Gemmata algarum</name>
    <dbReference type="NCBI Taxonomy" id="2975278"/>
    <lineage>
        <taxon>Bacteria</taxon>
        <taxon>Pseudomonadati</taxon>
        <taxon>Planctomycetota</taxon>
        <taxon>Planctomycetia</taxon>
        <taxon>Gemmatales</taxon>
        <taxon>Gemmataceae</taxon>
        <taxon>Gemmata</taxon>
    </lineage>
</organism>
<dbReference type="InterPro" id="IPR032466">
    <property type="entry name" value="Metal_Hydrolase"/>
</dbReference>
<reference evidence="6" key="1">
    <citation type="journal article" date="2023" name="Mar. Drugs">
        <title>Gemmata algarum, a Novel Planctomycete Isolated from an Algal Mat, Displays Antimicrobial Activity.</title>
        <authorList>
            <person name="Kumar G."/>
            <person name="Kallscheuer N."/>
            <person name="Kashif M."/>
            <person name="Ahamad S."/>
            <person name="Jagadeeshwari U."/>
            <person name="Pannikurungottu S."/>
            <person name="Haufschild T."/>
            <person name="Kabuu M."/>
            <person name="Sasikala C."/>
            <person name="Jogler C."/>
            <person name="Ramana C."/>
        </authorList>
    </citation>
    <scope>NUCLEOTIDE SEQUENCE [LARGE SCALE GENOMIC DNA]</scope>
    <source>
        <strain evidence="6">JC673</strain>
    </source>
</reference>
<name>A0ABU5F4C1_9BACT</name>
<evidence type="ECO:0000313" key="6">
    <source>
        <dbReference type="Proteomes" id="UP001272242"/>
    </source>
</evidence>
<dbReference type="Pfam" id="PF01979">
    <property type="entry name" value="Amidohydro_1"/>
    <property type="match status" value="1"/>
</dbReference>
<dbReference type="CDD" id="cd01309">
    <property type="entry name" value="Met_dep_hydrolase_C"/>
    <property type="match status" value="1"/>
</dbReference>
<dbReference type="PANTHER" id="PTHR43135">
    <property type="entry name" value="ALPHA-D-RIBOSE 1-METHYLPHOSPHONATE 5-TRIPHOSPHATE DIPHOSPHATASE"/>
    <property type="match status" value="1"/>
</dbReference>
<dbReference type="InterPro" id="IPR013108">
    <property type="entry name" value="Amidohydro_3"/>
</dbReference>
<feature type="signal peptide" evidence="2">
    <location>
        <begin position="1"/>
        <end position="24"/>
    </location>
</feature>
<dbReference type="Proteomes" id="UP001272242">
    <property type="component" value="Unassembled WGS sequence"/>
</dbReference>
<dbReference type="InterPro" id="IPR006680">
    <property type="entry name" value="Amidohydro-rel"/>
</dbReference>
<dbReference type="InterPro" id="IPR051781">
    <property type="entry name" value="Metallo-dep_Hydrolase"/>
</dbReference>
<feature type="domain" description="Amidohydrolase-related" evidence="3">
    <location>
        <begin position="89"/>
        <end position="421"/>
    </location>
</feature>
<proteinExistence type="predicted"/>
<dbReference type="Pfam" id="PF07969">
    <property type="entry name" value="Amidohydro_3"/>
    <property type="match status" value="1"/>
</dbReference>
<evidence type="ECO:0000259" key="3">
    <source>
        <dbReference type="Pfam" id="PF01979"/>
    </source>
</evidence>
<feature type="region of interest" description="Disordered" evidence="1">
    <location>
        <begin position="538"/>
        <end position="561"/>
    </location>
</feature>
<dbReference type="RefSeq" id="WP_320688704.1">
    <property type="nucleotide sequence ID" value="NZ_JAXBLV010000211.1"/>
</dbReference>
<evidence type="ECO:0000256" key="1">
    <source>
        <dbReference type="SAM" id="MobiDB-lite"/>
    </source>
</evidence>
<dbReference type="Gene3D" id="3.20.20.140">
    <property type="entry name" value="Metal-dependent hydrolases"/>
    <property type="match status" value="2"/>
</dbReference>
<dbReference type="Gene3D" id="2.30.40.10">
    <property type="entry name" value="Urease, subunit C, domain 1"/>
    <property type="match status" value="1"/>
</dbReference>
<gene>
    <name evidence="5" type="ORF">R5W23_003856</name>
</gene>
<keyword evidence="2" id="KW-0732">Signal</keyword>
<feature type="region of interest" description="Disordered" evidence="1">
    <location>
        <begin position="440"/>
        <end position="468"/>
    </location>
</feature>
<feature type="chain" id="PRO_5046236720" evidence="2">
    <location>
        <begin position="25"/>
        <end position="870"/>
    </location>
</feature>
<dbReference type="EMBL" id="JAXBLV010000211">
    <property type="protein sequence ID" value="MDY3562390.1"/>
    <property type="molecule type" value="Genomic_DNA"/>
</dbReference>
<feature type="domain" description="Amidohydrolase 3" evidence="4">
    <location>
        <begin position="741"/>
        <end position="840"/>
    </location>
</feature>
<dbReference type="InterPro" id="IPR011059">
    <property type="entry name" value="Metal-dep_hydrolase_composite"/>
</dbReference>
<keyword evidence="6" id="KW-1185">Reference proteome</keyword>
<dbReference type="SUPFAM" id="SSF51338">
    <property type="entry name" value="Composite domain of metallo-dependent hydrolases"/>
    <property type="match status" value="2"/>
</dbReference>
<evidence type="ECO:0000259" key="4">
    <source>
        <dbReference type="Pfam" id="PF07969"/>
    </source>
</evidence>
<evidence type="ECO:0000313" key="5">
    <source>
        <dbReference type="EMBL" id="MDY3562390.1"/>
    </source>
</evidence>